<protein>
    <submittedName>
        <fullName evidence="1">Uncharacterized protein</fullName>
    </submittedName>
</protein>
<dbReference type="EMBL" id="SMCQ01000005">
    <property type="protein sequence ID" value="TCW01025.1"/>
    <property type="molecule type" value="Genomic_DNA"/>
</dbReference>
<dbReference type="GeneID" id="98914949"/>
<reference evidence="1 2" key="1">
    <citation type="submission" date="2019-03" db="EMBL/GenBank/DDBJ databases">
        <title>Genomic Encyclopedia of Type Strains, Phase IV (KMG-IV): sequencing the most valuable type-strain genomes for metagenomic binning, comparative biology and taxonomic classification.</title>
        <authorList>
            <person name="Goeker M."/>
        </authorList>
    </citation>
    <scope>NUCLEOTIDE SEQUENCE [LARGE SCALE GENOMIC DNA]</scope>
    <source>
        <strain evidence="1 2">DSM 29487</strain>
    </source>
</reference>
<dbReference type="AlphaFoldDB" id="A0A4R3Z6F4"/>
<keyword evidence="2" id="KW-1185">Reference proteome</keyword>
<comment type="caution">
    <text evidence="1">The sequence shown here is derived from an EMBL/GenBank/DDBJ whole genome shotgun (WGS) entry which is preliminary data.</text>
</comment>
<proteinExistence type="predicted"/>
<dbReference type="RefSeq" id="WP_066450780.1">
    <property type="nucleotide sequence ID" value="NZ_JANKBF010000008.1"/>
</dbReference>
<evidence type="ECO:0000313" key="1">
    <source>
        <dbReference type="EMBL" id="TCW01025.1"/>
    </source>
</evidence>
<name>A0A4R3Z6F4_9FIRM</name>
<organism evidence="1 2">
    <name type="scientific">Longibaculum muris</name>
    <dbReference type="NCBI Taxonomy" id="1796628"/>
    <lineage>
        <taxon>Bacteria</taxon>
        <taxon>Bacillati</taxon>
        <taxon>Bacillota</taxon>
        <taxon>Erysipelotrichia</taxon>
        <taxon>Erysipelotrichales</taxon>
        <taxon>Coprobacillaceae</taxon>
        <taxon>Longibaculum</taxon>
    </lineage>
</organism>
<evidence type="ECO:0000313" key="2">
    <source>
        <dbReference type="Proteomes" id="UP000295515"/>
    </source>
</evidence>
<accession>A0A4R3Z6F4</accession>
<dbReference type="Proteomes" id="UP000295515">
    <property type="component" value="Unassembled WGS sequence"/>
</dbReference>
<sequence length="87" mass="9937">MLKELDKYYYKSITTHSPNFSAIFSSPKVLIDEGNFYRLNELNIIEKNNIVNVKVDDISVVIEYMNGKIVELGIAVLRNTKIGNTIL</sequence>
<gene>
    <name evidence="1" type="ORF">EDD60_105129</name>
</gene>